<name>A0A835IHM7_9MAGN</name>
<feature type="domain" description="PTC1-like winged helix-turn-helix" evidence="1">
    <location>
        <begin position="224"/>
        <end position="283"/>
    </location>
</feature>
<gene>
    <name evidence="2" type="ORF">IFM89_030835</name>
</gene>
<dbReference type="SUPFAM" id="SSF55347">
    <property type="entry name" value="Glyceraldehyde-3-phosphate dehydrogenase-like, C-terminal domain"/>
    <property type="match status" value="1"/>
</dbReference>
<proteinExistence type="predicted"/>
<dbReference type="Pfam" id="PF25874">
    <property type="entry name" value="WHD_plant_repro"/>
    <property type="match status" value="1"/>
</dbReference>
<reference evidence="2 3" key="1">
    <citation type="submission" date="2020-10" db="EMBL/GenBank/DDBJ databases">
        <title>The Coptis chinensis genome and diversification of protoberbering-type alkaloids.</title>
        <authorList>
            <person name="Wang B."/>
            <person name="Shu S."/>
            <person name="Song C."/>
            <person name="Liu Y."/>
        </authorList>
    </citation>
    <scope>NUCLEOTIDE SEQUENCE [LARGE SCALE GENOMIC DNA]</scope>
    <source>
        <strain evidence="2">HL-2020</strain>
        <tissue evidence="2">Leaf</tissue>
    </source>
</reference>
<keyword evidence="3" id="KW-1185">Reference proteome</keyword>
<sequence>MSLTRLLEGNKEEAPRSLSASTQEFLKHFGHPIQFTTSYHYTKALKRQYFVRLNLKKDARKQEREESEGKLKGILGYIKDDVVSTDFIDCNRNASRDVASRGNLGLAGWGVVLRDDRGEVICSGTGGMVVETCYIMLTKLMLLTKAKKLDSIKKLLHFRSEKHSHDAMVEALMDYSRSVETNSENSAIVDDAPTVLKRISTALSSSRVMVSLVGYNGNPYFQVLQVTGGSCWVPWRALKGAACRLGSSELLDYYLKVLGGKVLDDGRMVLSRCNPELDAIEYK</sequence>
<evidence type="ECO:0000313" key="3">
    <source>
        <dbReference type="Proteomes" id="UP000631114"/>
    </source>
</evidence>
<comment type="caution">
    <text evidence="2">The sequence shown here is derived from an EMBL/GenBank/DDBJ whole genome shotgun (WGS) entry which is preliminary data.</text>
</comment>
<dbReference type="Proteomes" id="UP000631114">
    <property type="component" value="Unassembled WGS sequence"/>
</dbReference>
<dbReference type="Gene3D" id="3.30.360.10">
    <property type="entry name" value="Dihydrodipicolinate Reductase, domain 2"/>
    <property type="match status" value="1"/>
</dbReference>
<evidence type="ECO:0000259" key="1">
    <source>
        <dbReference type="Pfam" id="PF25874"/>
    </source>
</evidence>
<dbReference type="EMBL" id="JADFTS010000003">
    <property type="protein sequence ID" value="KAF9616637.1"/>
    <property type="molecule type" value="Genomic_DNA"/>
</dbReference>
<dbReference type="InterPro" id="IPR059080">
    <property type="entry name" value="WHD_PTC1"/>
</dbReference>
<protein>
    <recommendedName>
        <fullName evidence="1">PTC1-like winged helix-turn-helix domain-containing protein</fullName>
    </recommendedName>
</protein>
<evidence type="ECO:0000313" key="2">
    <source>
        <dbReference type="EMBL" id="KAF9616637.1"/>
    </source>
</evidence>
<organism evidence="2 3">
    <name type="scientific">Coptis chinensis</name>
    <dbReference type="NCBI Taxonomy" id="261450"/>
    <lineage>
        <taxon>Eukaryota</taxon>
        <taxon>Viridiplantae</taxon>
        <taxon>Streptophyta</taxon>
        <taxon>Embryophyta</taxon>
        <taxon>Tracheophyta</taxon>
        <taxon>Spermatophyta</taxon>
        <taxon>Magnoliopsida</taxon>
        <taxon>Ranunculales</taxon>
        <taxon>Ranunculaceae</taxon>
        <taxon>Coptidoideae</taxon>
        <taxon>Coptis</taxon>
    </lineage>
</organism>
<dbReference type="AlphaFoldDB" id="A0A835IHM7"/>
<accession>A0A835IHM7</accession>